<keyword evidence="1" id="KW-0812">Transmembrane</keyword>
<evidence type="ECO:0000256" key="1">
    <source>
        <dbReference type="SAM" id="Phobius"/>
    </source>
</evidence>
<gene>
    <name evidence="2" type="ORF">At1D1609_39730</name>
</gene>
<evidence type="ECO:0000313" key="2">
    <source>
        <dbReference type="EMBL" id="AVH44020.1"/>
    </source>
</evidence>
<protein>
    <submittedName>
        <fullName evidence="2">Uncharacterized protein</fullName>
    </submittedName>
</protein>
<organism evidence="2 3">
    <name type="scientific">Agrobacterium tumefaciens</name>
    <dbReference type="NCBI Taxonomy" id="358"/>
    <lineage>
        <taxon>Bacteria</taxon>
        <taxon>Pseudomonadati</taxon>
        <taxon>Pseudomonadota</taxon>
        <taxon>Alphaproteobacteria</taxon>
        <taxon>Hyphomicrobiales</taxon>
        <taxon>Rhizobiaceae</taxon>
        <taxon>Rhizobium/Agrobacterium group</taxon>
        <taxon>Agrobacterium</taxon>
        <taxon>Agrobacterium tumefaciens complex</taxon>
    </lineage>
</organism>
<accession>A0A2L2LI59</accession>
<evidence type="ECO:0000313" key="3">
    <source>
        <dbReference type="Proteomes" id="UP000237717"/>
    </source>
</evidence>
<dbReference type="Proteomes" id="UP000237717">
    <property type="component" value="Chromosome II"/>
</dbReference>
<keyword evidence="1" id="KW-1133">Transmembrane helix</keyword>
<reference evidence="2 3" key="1">
    <citation type="submission" date="2018-02" db="EMBL/GenBank/DDBJ databases">
        <title>Complete genome sequence of Agrobacterium tumefaciens 1D1609.</title>
        <authorList>
            <person name="Cho S.-T."/>
            <person name="Haryono M."/>
            <person name="Chang H.-H."/>
            <person name="Santos M.N."/>
            <person name="Lai E.-M."/>
            <person name="Kuo C.-H."/>
        </authorList>
    </citation>
    <scope>NUCLEOTIDE SEQUENCE [LARGE SCALE GENOMIC DNA]</scope>
    <source>
        <strain evidence="2 3">1D1609</strain>
    </source>
</reference>
<dbReference type="EMBL" id="CP026925">
    <property type="protein sequence ID" value="AVH44020.1"/>
    <property type="molecule type" value="Genomic_DNA"/>
</dbReference>
<dbReference type="RefSeq" id="WP_174016241.1">
    <property type="nucleotide sequence ID" value="NZ_JAANRZ010000042.1"/>
</dbReference>
<keyword evidence="1" id="KW-0472">Membrane</keyword>
<proteinExistence type="predicted"/>
<feature type="transmembrane region" description="Helical" evidence="1">
    <location>
        <begin position="7"/>
        <end position="35"/>
    </location>
</feature>
<sequence>MNLGHSALLYLGIAVLAAGCATFVGGLAYLVWLIFSEPAIIRNEAGARALMRVYENLPIGR</sequence>
<dbReference type="AlphaFoldDB" id="A0A2L2LI59"/>
<name>A0A2L2LI59_AGRTU</name>